<feature type="transmembrane region" description="Helical" evidence="1">
    <location>
        <begin position="14"/>
        <end position="34"/>
    </location>
</feature>
<organism evidence="2 3">
    <name type="scientific">Pseudomonas aeruginosa</name>
    <dbReference type="NCBI Taxonomy" id="287"/>
    <lineage>
        <taxon>Bacteria</taxon>
        <taxon>Pseudomonadati</taxon>
        <taxon>Pseudomonadota</taxon>
        <taxon>Gammaproteobacteria</taxon>
        <taxon>Pseudomonadales</taxon>
        <taxon>Pseudomonadaceae</taxon>
        <taxon>Pseudomonas</taxon>
    </lineage>
</organism>
<proteinExistence type="predicted"/>
<evidence type="ECO:0000313" key="3">
    <source>
        <dbReference type="Proteomes" id="UP000270834"/>
    </source>
</evidence>
<comment type="caution">
    <text evidence="2">The sequence shown here is derived from an EMBL/GenBank/DDBJ whole genome shotgun (WGS) entry which is preliminary data.</text>
</comment>
<protein>
    <submittedName>
        <fullName evidence="2">Uncharacterized protein</fullName>
    </submittedName>
</protein>
<gene>
    <name evidence="2" type="ORF">ALP65_00489</name>
</gene>
<keyword evidence="1" id="KW-1133">Transmembrane helix</keyword>
<name>A0A3M5EXS5_PSEAI</name>
<evidence type="ECO:0000256" key="1">
    <source>
        <dbReference type="SAM" id="Phobius"/>
    </source>
</evidence>
<dbReference type="EMBL" id="RBSQ01000040">
    <property type="protein sequence ID" value="RMS66190.1"/>
    <property type="molecule type" value="Genomic_DNA"/>
</dbReference>
<keyword evidence="1" id="KW-0812">Transmembrane</keyword>
<dbReference type="AlphaFoldDB" id="A0A3M5EXS5"/>
<sequence>MTRGLPLDDPLERLYAGLFGALGVGLLLLVGGLLARDPGNFAWRLGGSLLALGLALWLLAGRG</sequence>
<evidence type="ECO:0000313" key="2">
    <source>
        <dbReference type="EMBL" id="RMS66190.1"/>
    </source>
</evidence>
<accession>A0A3M5EXS5</accession>
<dbReference type="Proteomes" id="UP000270834">
    <property type="component" value="Unassembled WGS sequence"/>
</dbReference>
<keyword evidence="1" id="KW-0472">Membrane</keyword>
<feature type="transmembrane region" description="Helical" evidence="1">
    <location>
        <begin position="41"/>
        <end position="60"/>
    </location>
</feature>
<reference evidence="2 3" key="1">
    <citation type="submission" date="2018-08" db="EMBL/GenBank/DDBJ databases">
        <title>Recombination of ecologically and evolutionarily significant loci maintains genetic cohesion in the Pseudomonas syringae species complex.</title>
        <authorList>
            <person name="Dillon M."/>
            <person name="Thakur S."/>
            <person name="Almeida R.N.D."/>
            <person name="Weir B.S."/>
            <person name="Guttman D.S."/>
        </authorList>
    </citation>
    <scope>NUCLEOTIDE SEQUENCE [LARGE SCALE GENOMIC DNA]</scope>
    <source>
        <strain evidence="2 3">ICMP 7846</strain>
    </source>
</reference>